<dbReference type="RefSeq" id="WP_195170619.1">
    <property type="nucleotide sequence ID" value="NZ_CP062983.1"/>
</dbReference>
<comment type="catalytic activity">
    <reaction evidence="1">
        <text>ATP + protein L-histidine = ADP + protein N-phospho-L-histidine.</text>
        <dbReference type="EC" id="2.7.13.3"/>
    </reaction>
</comment>
<feature type="domain" description="Histidine kinase" evidence="14">
    <location>
        <begin position="722"/>
        <end position="941"/>
    </location>
</feature>
<dbReference type="PRINTS" id="PR00344">
    <property type="entry name" value="BCTRLSENSOR"/>
</dbReference>
<dbReference type="KEGG" id="pmet:G4Y79_23155"/>
<keyword evidence="5" id="KW-0808">Transferase</keyword>
<dbReference type="GO" id="GO:0005524">
    <property type="term" value="F:ATP binding"/>
    <property type="evidence" value="ECO:0007669"/>
    <property type="project" value="UniProtKB-KW"/>
</dbReference>
<evidence type="ECO:0000256" key="13">
    <source>
        <dbReference type="SAM" id="MobiDB-lite"/>
    </source>
</evidence>
<evidence type="ECO:0000256" key="4">
    <source>
        <dbReference type="ARBA" id="ARBA00022553"/>
    </source>
</evidence>
<dbReference type="SMART" id="SM00387">
    <property type="entry name" value="HATPase_c"/>
    <property type="match status" value="1"/>
</dbReference>
<evidence type="ECO:0000256" key="3">
    <source>
        <dbReference type="ARBA" id="ARBA00012438"/>
    </source>
</evidence>
<dbReference type="PROSITE" id="PS50112">
    <property type="entry name" value="PAS"/>
    <property type="match status" value="2"/>
</dbReference>
<dbReference type="GO" id="GO:0006355">
    <property type="term" value="P:regulation of DNA-templated transcription"/>
    <property type="evidence" value="ECO:0007669"/>
    <property type="project" value="InterPro"/>
</dbReference>
<evidence type="ECO:0000313" key="16">
    <source>
        <dbReference type="EMBL" id="QPC82550.1"/>
    </source>
</evidence>
<evidence type="ECO:0000256" key="9">
    <source>
        <dbReference type="ARBA" id="ARBA00022840"/>
    </source>
</evidence>
<evidence type="ECO:0000256" key="7">
    <source>
        <dbReference type="ARBA" id="ARBA00022741"/>
    </source>
</evidence>
<dbReference type="GO" id="GO:0000155">
    <property type="term" value="F:phosphorelay sensor kinase activity"/>
    <property type="evidence" value="ECO:0007669"/>
    <property type="project" value="InterPro"/>
</dbReference>
<dbReference type="SUPFAM" id="SSF47384">
    <property type="entry name" value="Homodimeric domain of signal transducing histidine kinase"/>
    <property type="match status" value="1"/>
</dbReference>
<dbReference type="InterPro" id="IPR000014">
    <property type="entry name" value="PAS"/>
</dbReference>
<dbReference type="InterPro" id="IPR035965">
    <property type="entry name" value="PAS-like_dom_sf"/>
</dbReference>
<dbReference type="InterPro" id="IPR013767">
    <property type="entry name" value="PAS_fold"/>
</dbReference>
<dbReference type="GO" id="GO:0016020">
    <property type="term" value="C:membrane"/>
    <property type="evidence" value="ECO:0007669"/>
    <property type="project" value="UniProtKB-SubCell"/>
</dbReference>
<dbReference type="EMBL" id="CP062983">
    <property type="protein sequence ID" value="QPC82550.1"/>
    <property type="molecule type" value="Genomic_DNA"/>
</dbReference>
<dbReference type="InterPro" id="IPR050351">
    <property type="entry name" value="BphY/WalK/GraS-like"/>
</dbReference>
<organism evidence="16 17">
    <name type="scientific">Phototrophicus methaneseepsis</name>
    <dbReference type="NCBI Taxonomy" id="2710758"/>
    <lineage>
        <taxon>Bacteria</taxon>
        <taxon>Bacillati</taxon>
        <taxon>Chloroflexota</taxon>
        <taxon>Candidatus Thermofontia</taxon>
        <taxon>Phototrophicales</taxon>
        <taxon>Phototrophicaceae</taxon>
        <taxon>Phototrophicus</taxon>
    </lineage>
</organism>
<dbReference type="Pfam" id="PF13185">
    <property type="entry name" value="GAF_2"/>
    <property type="match status" value="1"/>
</dbReference>
<dbReference type="EC" id="2.7.13.3" evidence="3"/>
<reference evidence="16 17" key="1">
    <citation type="submission" date="2020-02" db="EMBL/GenBank/DDBJ databases">
        <authorList>
            <person name="Zheng R.K."/>
            <person name="Sun C.M."/>
        </authorList>
    </citation>
    <scope>NUCLEOTIDE SEQUENCE [LARGE SCALE GENOMIC DNA]</scope>
    <source>
        <strain evidence="17">rifampicinis</strain>
    </source>
</reference>
<protein>
    <recommendedName>
        <fullName evidence="3">histidine kinase</fullName>
        <ecNumber evidence="3">2.7.13.3</ecNumber>
    </recommendedName>
</protein>
<dbReference type="Gene3D" id="3.30.565.10">
    <property type="entry name" value="Histidine kinase-like ATPase, C-terminal domain"/>
    <property type="match status" value="1"/>
</dbReference>
<dbReference type="Pfam" id="PF02518">
    <property type="entry name" value="HATPase_c"/>
    <property type="match status" value="1"/>
</dbReference>
<proteinExistence type="predicted"/>
<dbReference type="InterPro" id="IPR029016">
    <property type="entry name" value="GAF-like_dom_sf"/>
</dbReference>
<evidence type="ECO:0000256" key="8">
    <source>
        <dbReference type="ARBA" id="ARBA00022777"/>
    </source>
</evidence>
<feature type="domain" description="PAS" evidence="15">
    <location>
        <begin position="157"/>
        <end position="220"/>
    </location>
</feature>
<feature type="domain" description="PAS" evidence="15">
    <location>
        <begin position="31"/>
        <end position="85"/>
    </location>
</feature>
<keyword evidence="11" id="KW-0902">Two-component regulatory system</keyword>
<evidence type="ECO:0000259" key="15">
    <source>
        <dbReference type="PROSITE" id="PS50112"/>
    </source>
</evidence>
<evidence type="ECO:0000256" key="1">
    <source>
        <dbReference type="ARBA" id="ARBA00000085"/>
    </source>
</evidence>
<dbReference type="SMART" id="SM00091">
    <property type="entry name" value="PAS"/>
    <property type="match status" value="2"/>
</dbReference>
<evidence type="ECO:0000313" key="17">
    <source>
        <dbReference type="Proteomes" id="UP000594468"/>
    </source>
</evidence>
<evidence type="ECO:0000256" key="11">
    <source>
        <dbReference type="ARBA" id="ARBA00023012"/>
    </source>
</evidence>
<keyword evidence="10" id="KW-1133">Transmembrane helix</keyword>
<dbReference type="InterPro" id="IPR005467">
    <property type="entry name" value="His_kinase_dom"/>
</dbReference>
<keyword evidence="4" id="KW-0597">Phosphoprotein</keyword>
<keyword evidence="8" id="KW-0418">Kinase</keyword>
<keyword evidence="7" id="KW-0547">Nucleotide-binding</keyword>
<dbReference type="SUPFAM" id="SSF55785">
    <property type="entry name" value="PYP-like sensor domain (PAS domain)"/>
    <property type="match status" value="3"/>
</dbReference>
<gene>
    <name evidence="16" type="ORF">G4Y79_23155</name>
</gene>
<dbReference type="PANTHER" id="PTHR42878">
    <property type="entry name" value="TWO-COMPONENT HISTIDINE KINASE"/>
    <property type="match status" value="1"/>
</dbReference>
<evidence type="ECO:0000259" key="14">
    <source>
        <dbReference type="PROSITE" id="PS50109"/>
    </source>
</evidence>
<evidence type="ECO:0000256" key="5">
    <source>
        <dbReference type="ARBA" id="ARBA00022679"/>
    </source>
</evidence>
<dbReference type="InterPro" id="IPR004358">
    <property type="entry name" value="Sig_transdc_His_kin-like_C"/>
</dbReference>
<keyword evidence="6" id="KW-0812">Transmembrane</keyword>
<dbReference type="CDD" id="cd00130">
    <property type="entry name" value="PAS"/>
    <property type="match status" value="2"/>
</dbReference>
<accession>A0A7S8E8Y8</accession>
<dbReference type="Proteomes" id="UP000594468">
    <property type="component" value="Chromosome"/>
</dbReference>
<keyword evidence="17" id="KW-1185">Reference proteome</keyword>
<dbReference type="InterPro" id="IPR003661">
    <property type="entry name" value="HisK_dim/P_dom"/>
</dbReference>
<dbReference type="GO" id="GO:0000156">
    <property type="term" value="F:phosphorelay response regulator activity"/>
    <property type="evidence" value="ECO:0007669"/>
    <property type="project" value="TreeGrafter"/>
</dbReference>
<evidence type="ECO:0000256" key="6">
    <source>
        <dbReference type="ARBA" id="ARBA00022692"/>
    </source>
</evidence>
<dbReference type="Gene3D" id="3.30.450.20">
    <property type="entry name" value="PAS domain"/>
    <property type="match status" value="4"/>
</dbReference>
<evidence type="ECO:0000256" key="10">
    <source>
        <dbReference type="ARBA" id="ARBA00022989"/>
    </source>
</evidence>
<dbReference type="FunFam" id="3.30.565.10:FF:000006">
    <property type="entry name" value="Sensor histidine kinase WalK"/>
    <property type="match status" value="1"/>
</dbReference>
<dbReference type="GO" id="GO:0030295">
    <property type="term" value="F:protein kinase activator activity"/>
    <property type="evidence" value="ECO:0007669"/>
    <property type="project" value="TreeGrafter"/>
</dbReference>
<feature type="region of interest" description="Disordered" evidence="13">
    <location>
        <begin position="1"/>
        <end position="25"/>
    </location>
</feature>
<keyword evidence="12" id="KW-0472">Membrane</keyword>
<keyword evidence="9" id="KW-0067">ATP-binding</keyword>
<dbReference type="InterPro" id="IPR003594">
    <property type="entry name" value="HATPase_dom"/>
</dbReference>
<dbReference type="PROSITE" id="PS50109">
    <property type="entry name" value="HIS_KIN"/>
    <property type="match status" value="1"/>
</dbReference>
<dbReference type="InterPro" id="IPR036097">
    <property type="entry name" value="HisK_dim/P_sf"/>
</dbReference>
<evidence type="ECO:0000256" key="2">
    <source>
        <dbReference type="ARBA" id="ARBA00004141"/>
    </source>
</evidence>
<dbReference type="SUPFAM" id="SSF55781">
    <property type="entry name" value="GAF domain-like"/>
    <property type="match status" value="1"/>
</dbReference>
<dbReference type="NCBIfam" id="TIGR00229">
    <property type="entry name" value="sensory_box"/>
    <property type="match status" value="1"/>
</dbReference>
<dbReference type="Pfam" id="PF13426">
    <property type="entry name" value="PAS_9"/>
    <property type="match status" value="1"/>
</dbReference>
<dbReference type="Gene3D" id="1.10.287.130">
    <property type="match status" value="1"/>
</dbReference>
<dbReference type="InterPro" id="IPR003018">
    <property type="entry name" value="GAF"/>
</dbReference>
<dbReference type="Pfam" id="PF00989">
    <property type="entry name" value="PAS"/>
    <property type="match status" value="1"/>
</dbReference>
<evidence type="ECO:0000256" key="12">
    <source>
        <dbReference type="ARBA" id="ARBA00023136"/>
    </source>
</evidence>
<dbReference type="SMART" id="SM00388">
    <property type="entry name" value="HisKA"/>
    <property type="match status" value="1"/>
</dbReference>
<comment type="subcellular location">
    <subcellularLocation>
        <location evidence="2">Membrane</location>
        <topology evidence="2">Multi-pass membrane protein</topology>
    </subcellularLocation>
</comment>
<dbReference type="InterPro" id="IPR036890">
    <property type="entry name" value="HATPase_C_sf"/>
</dbReference>
<dbReference type="GO" id="GO:0007234">
    <property type="term" value="P:osmosensory signaling via phosphorelay pathway"/>
    <property type="evidence" value="ECO:0007669"/>
    <property type="project" value="TreeGrafter"/>
</dbReference>
<dbReference type="PANTHER" id="PTHR42878:SF7">
    <property type="entry name" value="SENSOR HISTIDINE KINASE GLRK"/>
    <property type="match status" value="1"/>
</dbReference>
<dbReference type="CDD" id="cd00082">
    <property type="entry name" value="HisKA"/>
    <property type="match status" value="1"/>
</dbReference>
<dbReference type="Gene3D" id="3.30.450.40">
    <property type="match status" value="1"/>
</dbReference>
<dbReference type="AlphaFoldDB" id="A0A7S8E8Y8"/>
<name>A0A7S8E8Y8_9CHLR</name>
<sequence>MGATSPSGDHSSSYDPKNENNTGLQTADMANPALFDQALAAAGIAIGYMDSTGRILSANDSLSKLLGEPIGALLGRPLANYLMSDWQTTIHTRIAIGQADPTPARYVCQLKRMDDGQPWAALTLIPLTDSPVEGALFQVVLQDMTWQRHAIYPHQNAATRYRDLFEATTDPIAVEHNNRILDVNPAFEQLFGYTQDEAIGKQQLAYIAPEAHFKVRQHLQSHHNQPMETIALDKMGNRFPVEVQGKVIDYQGESVIYVTIRDLREKKAAERAIREKDQLYRILAGNLPNSAVCLFDPDMRILLTEGDLLSIKGDMVPHALSQAWKGSEGKFLYEAFSSEHDFIEQCQYTLTGQATQQEYRFSKQIILIDTLPVHAEDGSIRMGMALARDVTESRIAAEQLAASEGRVRALLNALPDTLFVLSNDDVLTTYQSGDDPLLLGDDGSVADNTIQTVGLPERVVNEILTYRELALETHRTQAFECRLELDGEVQHFDARMVSISDDEVLTLFRNITHLKRIQEELAEHLEEMTLLRQVDEEFTQNLGLLYVMSMGLDTVLRQSGGHAGFIVRFKDPDSLEIDPENFYVAGGYQIDGIQDELSKRSSLVARAIREQKPVMRHYDKDGSDRLKNHQAMLQDTSAQIVVPLYSMNEQRRLLGLVNLESNRTDRFTEERYAFVKLVGTRLASTLDNASLHKQTEEQLEELRVLYEKVTRLEQLKTDMIRIASHDLKNPLAGLTGHLEMLRWDLEGTTTESTQVRLNKMRDAMRKMQDITTGILSLERIEQMAQNSTDKVFNLSELVRRTANEHEDEAKEKKQVFIQQISGTPLYINGDALQLHEAISNLIGNAIKYTPKKGSVSVYLERGESQINFKVVDTGYGVPEAQQKRLFEPFFRAKTEETANIEGTGLGLHLVKNIIERHGGEMIFESVYNQGSTFGFRLPLVDAPPNAGRDDIDNMRSMMVG</sequence>
<dbReference type="SUPFAM" id="SSF55874">
    <property type="entry name" value="ATPase domain of HSP90 chaperone/DNA topoisomerase II/histidine kinase"/>
    <property type="match status" value="1"/>
</dbReference>
<dbReference type="Pfam" id="PF00512">
    <property type="entry name" value="HisKA"/>
    <property type="match status" value="1"/>
</dbReference>